<evidence type="ECO:0000313" key="3">
    <source>
        <dbReference type="Proteomes" id="UP001066276"/>
    </source>
</evidence>
<accession>A0AAV7T199</accession>
<reference evidence="2" key="1">
    <citation type="journal article" date="2022" name="bioRxiv">
        <title>Sequencing and chromosome-scale assembly of the giantPleurodeles waltlgenome.</title>
        <authorList>
            <person name="Brown T."/>
            <person name="Elewa A."/>
            <person name="Iarovenko S."/>
            <person name="Subramanian E."/>
            <person name="Araus A.J."/>
            <person name="Petzold A."/>
            <person name="Susuki M."/>
            <person name="Suzuki K.-i.T."/>
            <person name="Hayashi T."/>
            <person name="Toyoda A."/>
            <person name="Oliveira C."/>
            <person name="Osipova E."/>
            <person name="Leigh N.D."/>
            <person name="Simon A."/>
            <person name="Yun M.H."/>
        </authorList>
    </citation>
    <scope>NUCLEOTIDE SEQUENCE</scope>
    <source>
        <strain evidence="2">20211129_DDA</strain>
        <tissue evidence="2">Liver</tissue>
    </source>
</reference>
<keyword evidence="3" id="KW-1185">Reference proteome</keyword>
<feature type="compositionally biased region" description="Polar residues" evidence="1">
    <location>
        <begin position="72"/>
        <end position="82"/>
    </location>
</feature>
<organism evidence="2 3">
    <name type="scientific">Pleurodeles waltl</name>
    <name type="common">Iberian ribbed newt</name>
    <dbReference type="NCBI Taxonomy" id="8319"/>
    <lineage>
        <taxon>Eukaryota</taxon>
        <taxon>Metazoa</taxon>
        <taxon>Chordata</taxon>
        <taxon>Craniata</taxon>
        <taxon>Vertebrata</taxon>
        <taxon>Euteleostomi</taxon>
        <taxon>Amphibia</taxon>
        <taxon>Batrachia</taxon>
        <taxon>Caudata</taxon>
        <taxon>Salamandroidea</taxon>
        <taxon>Salamandridae</taxon>
        <taxon>Pleurodelinae</taxon>
        <taxon>Pleurodeles</taxon>
    </lineage>
</organism>
<evidence type="ECO:0000256" key="1">
    <source>
        <dbReference type="SAM" id="MobiDB-lite"/>
    </source>
</evidence>
<dbReference type="Proteomes" id="UP001066276">
    <property type="component" value="Chromosome 4_1"/>
</dbReference>
<protein>
    <submittedName>
        <fullName evidence="2">Uncharacterized protein</fullName>
    </submittedName>
</protein>
<feature type="region of interest" description="Disordered" evidence="1">
    <location>
        <begin position="44"/>
        <end position="122"/>
    </location>
</feature>
<evidence type="ECO:0000313" key="2">
    <source>
        <dbReference type="EMBL" id="KAJ1170144.1"/>
    </source>
</evidence>
<gene>
    <name evidence="2" type="ORF">NDU88_002025</name>
</gene>
<proteinExistence type="predicted"/>
<comment type="caution">
    <text evidence="2">The sequence shown here is derived from an EMBL/GenBank/DDBJ whole genome shotgun (WGS) entry which is preliminary data.</text>
</comment>
<name>A0AAV7T199_PLEWA</name>
<feature type="region of interest" description="Disordered" evidence="1">
    <location>
        <begin position="1"/>
        <end position="31"/>
    </location>
</feature>
<feature type="compositionally biased region" description="Gly residues" evidence="1">
    <location>
        <begin position="19"/>
        <end position="28"/>
    </location>
</feature>
<sequence>MVASTVCASGGPVARSRGVGAGAAGSGGLLPISGTIGCRWSLQLSRGGTGEWGGGRAGGAAAPSPGRRSDSGPVTGSPTKSGEWSGGAPDKRGATGKARKPHPLLQRRCVSQGNQDWERPGG</sequence>
<dbReference type="EMBL" id="JANPWB010000007">
    <property type="protein sequence ID" value="KAJ1170144.1"/>
    <property type="molecule type" value="Genomic_DNA"/>
</dbReference>
<feature type="compositionally biased region" description="Gly residues" evidence="1">
    <location>
        <begin position="47"/>
        <end position="58"/>
    </location>
</feature>
<feature type="compositionally biased region" description="Low complexity" evidence="1">
    <location>
        <begin position="9"/>
        <end position="18"/>
    </location>
</feature>
<dbReference type="AlphaFoldDB" id="A0AAV7T199"/>